<dbReference type="EMBL" id="CM055757">
    <property type="protein sequence ID" value="KAJ7989286.1"/>
    <property type="molecule type" value="Genomic_DNA"/>
</dbReference>
<sequence length="1229" mass="136467">MFHLSRHNPDGGCFNGEDSVFREPGLSRTLAGLRASEPLCRQVIESPAKVFARMKARVQLERVPMEDNGLIIQNRFREERVGMLNRLHSQTNSEQKGSDTCEFEHRVNSLSPRKSPRKGLTHSHFIHTPKKVPSLDAVAQSPKQIFSLLKENIAGHLTRGSEAATFSPHTVIHTQDCQQPLPLKALRNSANIPTYRDMKDQDLEAFLIRSPRKAFSHPPAQLKLNDIRQQAHHPEYFDCGFQPMSSDGCHGEVETGNIADEESVFESLAVERLPSQGFTANAFLLKEKGQKEIQDNSCLDPTNGRGGRIRCMSTPSRVPEDIDEDRSVKATFSFPSVVTGPSETSSPASPEADPSCDSASLPPSPQRPTGLVHDPLLQHTPKISIPKKRQAVIQTQPVVQSSTPKNPLKDWVLQSRGSCVYVKGFHMDNKMPWQSNIITERISSNTLKTTSGSTYVLVGPMATGLCETELPNSLLKKFFFGFPKNWKEYVREFFSNSKGSGAEQSKGEKRIKPTPLVENTVKQKSTTSQKPKPKRSVSCSATIEPSGAKVSRSGRLLKPPLEYWKGGRVILDCDLNVTVHEGYDTFSVPNTQSKPSSRGVSQGPTKPPQALSSGDGLHQEDTSDEDSVPMRKIKAHHRPQKPPHAPPKPLPSADDNDSPMSPKRPGRACVASQRCRSDAMPAAKPLAPPSMTSTRLQGKAVPTQQNPPRRTRRSANKQGASGDSDQDEESSTAGLRPKKLLGRRRGVVREVQSGDSDARQKTPKAVKSGSEMRPGLRTRGRILESSDSRLDAQETRRRESPSDSYHVAQKNGSKATAVGSRQLELRLPRLCGKILSDSTKPSRRLSTSLGESDDDDDVQGRRGNAKAVKLEPVNTRVTRTRGRVSEESLTGSREMMTCSDSSKEEPTRKDCKAGDRLGQKTQAKLEPVKPRSTRTHGRVPEKSMAASRSLSSSEDELTKRVCPEKPRGKDSRRAASKQEKMKENQDQWAEEELQRLHEAVASIPKHAKDFWVNVAFIVSTRSAGECQQQYNSQAPTCPPPKRANKTKKIPHNVESLVTEIPRITARKGTLKRKQQVRNLLELLPKDDHDDIFNSSPMQNKRVKLPTVSLNGREDVFVGSEPQTPGSSCFPTVKTPQCLHITPGMMGSVNRNDDDKYIYQLQKRMKKCQAKLHKIGTDSKFTPSTSAKTVLRRCNMENDSSMLVWKMFDDKGDLTVDSDEEEDNYFVEED</sequence>
<protein>
    <submittedName>
        <fullName evidence="1">Uncharacterized protein</fullName>
    </submittedName>
</protein>
<accession>A0ACC2FD03</accession>
<evidence type="ECO:0000313" key="2">
    <source>
        <dbReference type="Proteomes" id="UP001157502"/>
    </source>
</evidence>
<keyword evidence="2" id="KW-1185">Reference proteome</keyword>
<proteinExistence type="predicted"/>
<reference evidence="1" key="1">
    <citation type="submission" date="2021-05" db="EMBL/GenBank/DDBJ databases">
        <authorList>
            <person name="Pan Q."/>
            <person name="Jouanno E."/>
            <person name="Zahm M."/>
            <person name="Klopp C."/>
            <person name="Cabau C."/>
            <person name="Louis A."/>
            <person name="Berthelot C."/>
            <person name="Parey E."/>
            <person name="Roest Crollius H."/>
            <person name="Montfort J."/>
            <person name="Robinson-Rechavi M."/>
            <person name="Bouchez O."/>
            <person name="Lampietro C."/>
            <person name="Lopez Roques C."/>
            <person name="Donnadieu C."/>
            <person name="Postlethwait J."/>
            <person name="Bobe J."/>
            <person name="Dillon D."/>
            <person name="Chandos A."/>
            <person name="von Hippel F."/>
            <person name="Guiguen Y."/>
        </authorList>
    </citation>
    <scope>NUCLEOTIDE SEQUENCE</scope>
    <source>
        <strain evidence="1">YG-Jan2019</strain>
    </source>
</reference>
<dbReference type="Proteomes" id="UP001157502">
    <property type="component" value="Chromosome 30"/>
</dbReference>
<name>A0ACC2FD03_DALPE</name>
<evidence type="ECO:0000313" key="1">
    <source>
        <dbReference type="EMBL" id="KAJ7989286.1"/>
    </source>
</evidence>
<gene>
    <name evidence="1" type="ORF">DPEC_G00317910</name>
</gene>
<comment type="caution">
    <text evidence="1">The sequence shown here is derived from an EMBL/GenBank/DDBJ whole genome shotgun (WGS) entry which is preliminary data.</text>
</comment>
<organism evidence="1 2">
    <name type="scientific">Dallia pectoralis</name>
    <name type="common">Alaska blackfish</name>
    <dbReference type="NCBI Taxonomy" id="75939"/>
    <lineage>
        <taxon>Eukaryota</taxon>
        <taxon>Metazoa</taxon>
        <taxon>Chordata</taxon>
        <taxon>Craniata</taxon>
        <taxon>Vertebrata</taxon>
        <taxon>Euteleostomi</taxon>
        <taxon>Actinopterygii</taxon>
        <taxon>Neopterygii</taxon>
        <taxon>Teleostei</taxon>
        <taxon>Protacanthopterygii</taxon>
        <taxon>Esociformes</taxon>
        <taxon>Umbridae</taxon>
        <taxon>Dallia</taxon>
    </lineage>
</organism>